<dbReference type="EC" id="3.2.-.-" evidence="2"/>
<dbReference type="GO" id="GO:0008233">
    <property type="term" value="F:peptidase activity"/>
    <property type="evidence" value="ECO:0007669"/>
    <property type="project" value="UniProtKB-KW"/>
</dbReference>
<dbReference type="Proteomes" id="UP000290439">
    <property type="component" value="Chromosome"/>
</dbReference>
<dbReference type="InterPro" id="IPR002818">
    <property type="entry name" value="DJ-1/PfpI"/>
</dbReference>
<dbReference type="InterPro" id="IPR029062">
    <property type="entry name" value="Class_I_gatase-like"/>
</dbReference>
<dbReference type="SUPFAM" id="SSF52317">
    <property type="entry name" value="Class I glutamine amidotransferase-like"/>
    <property type="match status" value="1"/>
</dbReference>
<dbReference type="GO" id="GO:0006508">
    <property type="term" value="P:proteolysis"/>
    <property type="evidence" value="ECO:0007669"/>
    <property type="project" value="UniProtKB-KW"/>
</dbReference>
<proteinExistence type="predicted"/>
<dbReference type="Gene3D" id="3.40.50.880">
    <property type="match status" value="1"/>
</dbReference>
<dbReference type="PANTHER" id="PTHR48094:SF19">
    <property type="entry name" value="DJ-1_PFPI DOMAIN-CONTAINING PROTEIN"/>
    <property type="match status" value="1"/>
</dbReference>
<sequence>MTTKAVHVAVYDLLADWEVGAAIAQINHNVGLQREPGSFQVRTVAPLGETVTTMGGMRIVPDLALAELDAEDSALLILPGSELWDRGGLSGFAYAARKFLDAGVPVAAICGATFGLAKEGLLDERKHTSGAAEYLAASGYAGADNYVDAPAVTDGGLITAGPAAPWEFAREIFAELELFEPQVLDAWYRLFAKRDASAYPVLAEWEAKAAAAS</sequence>
<dbReference type="Pfam" id="PF01965">
    <property type="entry name" value="DJ-1_PfpI"/>
    <property type="match status" value="1"/>
</dbReference>
<dbReference type="GO" id="GO:0016798">
    <property type="term" value="F:hydrolase activity, acting on glycosyl bonds"/>
    <property type="evidence" value="ECO:0007669"/>
    <property type="project" value="UniProtKB-KW"/>
</dbReference>
<keyword evidence="2" id="KW-0378">Hydrolase</keyword>
<dbReference type="AlphaFoldDB" id="A0A4U8W262"/>
<feature type="domain" description="DJ-1/PfpI" evidence="1">
    <location>
        <begin position="6"/>
        <end position="174"/>
    </location>
</feature>
<keyword evidence="2" id="KW-0645">Protease</keyword>
<protein>
    <submittedName>
        <fullName evidence="2">Uncharacterized protease ydeA</fullName>
        <ecNumber evidence="2">3.2.-.-</ecNumber>
    </submittedName>
</protein>
<dbReference type="GO" id="GO:0005737">
    <property type="term" value="C:cytoplasm"/>
    <property type="evidence" value="ECO:0007669"/>
    <property type="project" value="TreeGrafter"/>
</dbReference>
<dbReference type="RefSeq" id="WP_130918117.1">
    <property type="nucleotide sequence ID" value="NZ_LR215973.1"/>
</dbReference>
<evidence type="ECO:0000259" key="1">
    <source>
        <dbReference type="Pfam" id="PF01965"/>
    </source>
</evidence>
<dbReference type="PANTHER" id="PTHR48094">
    <property type="entry name" value="PROTEIN/NUCLEIC ACID DEGLYCASE DJ-1-RELATED"/>
    <property type="match status" value="1"/>
</dbReference>
<gene>
    <name evidence="2" type="primary">ydeA</name>
    <name evidence="2" type="ORF">NCTC10797_03963</name>
</gene>
<evidence type="ECO:0000313" key="2">
    <source>
        <dbReference type="EMBL" id="VFB00171.1"/>
    </source>
</evidence>
<dbReference type="InterPro" id="IPR050325">
    <property type="entry name" value="Prot/Nucl_acid_deglycase"/>
</dbReference>
<evidence type="ECO:0000313" key="3">
    <source>
        <dbReference type="Proteomes" id="UP000290439"/>
    </source>
</evidence>
<dbReference type="EMBL" id="LR215973">
    <property type="protein sequence ID" value="VFB00171.1"/>
    <property type="molecule type" value="Genomic_DNA"/>
</dbReference>
<accession>A0A4U8W262</accession>
<name>A0A4U8W262_9NOCA</name>
<keyword evidence="2" id="KW-0326">Glycosidase</keyword>
<reference evidence="2 3" key="1">
    <citation type="submission" date="2019-02" db="EMBL/GenBank/DDBJ databases">
        <authorList>
            <consortium name="Pathogen Informatics"/>
        </authorList>
    </citation>
    <scope>NUCLEOTIDE SEQUENCE [LARGE SCALE GENOMIC DNA]</scope>
    <source>
        <strain evidence="2 3">3012STDY6756504</strain>
    </source>
</reference>
<organism evidence="2 3">
    <name type="scientific">Nocardia cyriacigeorgica</name>
    <dbReference type="NCBI Taxonomy" id="135487"/>
    <lineage>
        <taxon>Bacteria</taxon>
        <taxon>Bacillati</taxon>
        <taxon>Actinomycetota</taxon>
        <taxon>Actinomycetes</taxon>
        <taxon>Mycobacteriales</taxon>
        <taxon>Nocardiaceae</taxon>
        <taxon>Nocardia</taxon>
    </lineage>
</organism>